<evidence type="ECO:0000313" key="3">
    <source>
        <dbReference type="Proteomes" id="UP000694844"/>
    </source>
</evidence>
<dbReference type="Gene3D" id="1.20.900.10">
    <property type="entry name" value="Dbl homology (DH) domain"/>
    <property type="match status" value="1"/>
</dbReference>
<dbReference type="InterPro" id="IPR011993">
    <property type="entry name" value="PH-like_dom_sf"/>
</dbReference>
<dbReference type="GO" id="GO:0005886">
    <property type="term" value="C:plasma membrane"/>
    <property type="evidence" value="ECO:0007669"/>
    <property type="project" value="TreeGrafter"/>
</dbReference>
<dbReference type="Pfam" id="PF00621">
    <property type="entry name" value="RhoGEF"/>
    <property type="match status" value="1"/>
</dbReference>
<dbReference type="OrthoDB" id="660555at2759"/>
<feature type="compositionally biased region" description="Basic and acidic residues" evidence="1">
    <location>
        <begin position="1191"/>
        <end position="1203"/>
    </location>
</feature>
<dbReference type="CDD" id="cd00160">
    <property type="entry name" value="RhoGEF"/>
    <property type="match status" value="1"/>
</dbReference>
<protein>
    <submittedName>
        <fullName evidence="4 5">Pleckstrin homology domain-containing family G member 5-like isoform X1</fullName>
    </submittedName>
</protein>
<dbReference type="Proteomes" id="UP000694844">
    <property type="component" value="Chromosome 5"/>
</dbReference>
<dbReference type="SUPFAM" id="SSF48065">
    <property type="entry name" value="DBL homology domain (DH-domain)"/>
    <property type="match status" value="1"/>
</dbReference>
<feature type="compositionally biased region" description="Basic residues" evidence="1">
    <location>
        <begin position="1"/>
        <end position="11"/>
    </location>
</feature>
<feature type="region of interest" description="Disordered" evidence="1">
    <location>
        <begin position="1314"/>
        <end position="1337"/>
    </location>
</feature>
<feature type="compositionally biased region" description="Low complexity" evidence="1">
    <location>
        <begin position="1318"/>
        <end position="1337"/>
    </location>
</feature>
<dbReference type="CDD" id="cd17068">
    <property type="entry name" value="RBD_PLEKHG5"/>
    <property type="match status" value="1"/>
</dbReference>
<feature type="region of interest" description="Disordered" evidence="1">
    <location>
        <begin position="103"/>
        <end position="170"/>
    </location>
</feature>
<dbReference type="RefSeq" id="XP_022337370.1">
    <property type="nucleotide sequence ID" value="XM_022481662.1"/>
</dbReference>
<evidence type="ECO:0000256" key="1">
    <source>
        <dbReference type="SAM" id="MobiDB-lite"/>
    </source>
</evidence>
<dbReference type="SMART" id="SM00233">
    <property type="entry name" value="PH"/>
    <property type="match status" value="1"/>
</dbReference>
<dbReference type="GO" id="GO:0030424">
    <property type="term" value="C:axon"/>
    <property type="evidence" value="ECO:0007669"/>
    <property type="project" value="TreeGrafter"/>
</dbReference>
<dbReference type="PANTHER" id="PTHR13217:SF11">
    <property type="entry name" value="PLECKSTRIN HOMOLOGY DOMAIN-CONTAINING FAMILY G MEMBER 5"/>
    <property type="match status" value="1"/>
</dbReference>
<feature type="region of interest" description="Disordered" evidence="1">
    <location>
        <begin position="1"/>
        <end position="70"/>
    </location>
</feature>
<feature type="domain" description="DH" evidence="2">
    <location>
        <begin position="754"/>
        <end position="946"/>
    </location>
</feature>
<proteinExistence type="predicted"/>
<dbReference type="GO" id="GO:0030139">
    <property type="term" value="C:endocytic vesicle"/>
    <property type="evidence" value="ECO:0007669"/>
    <property type="project" value="TreeGrafter"/>
</dbReference>
<feature type="compositionally biased region" description="Polar residues" evidence="1">
    <location>
        <begin position="60"/>
        <end position="70"/>
    </location>
</feature>
<dbReference type="InterPro" id="IPR000219">
    <property type="entry name" value="DH_dom"/>
</dbReference>
<sequence>MPKKSKPKKIKVQAARQLSSPEKSVSKKKVKLTRQAHSSSEIYQLQTNSSVDDDNVDTPPLSNSRPTSPLNFFLPILEYGFSWPRRKSPLKLAADQKRVSCRSPLLSSSPDSGLPNSPVSVHDDLFSPSSDVKRNKEGLSVPEPDRNPSPLSMVLEHNSSSSCSDGETDNQDLRSVLKALDYVIEREHDDKEHPYTTIKHDSSDEEDTSDALNNNRDSSNNNSDSVNNESPSNTCDSPSKSPKNFDHLNGIIKDGKGSVSKRVRFNIDISAEAKKGNNSDIVRALSEPCLYGITVTVVDIQPEKGGGESCTVTESFQAMVCHHPDCAESNGGQPLLMCKPCDKRIHGNHQNSNHLVLDAPKKKLGLAQLGRGASSPNLGTREESHSELHRRNTAPEDGDVVDGIYIKKTEVQEFRPPPTPSAAELKLKRKKALKLKRRHTDDSHHSSSELYSDEEESDLEFRRMSEDLSGGIRKQLKSAISDECFTLRFVDVDEVEVVAAVRGISLRASIQPILERRGMDINRVNVFVEASNTPLPLDCECFLLGGNTLNIKEKDFDGSSGKSRPSSGTKNSKKNSGRRDSILRMGRRESLFGRVPPVVEVPSVKQRRNSLSIPFFSHPAPKQGEGTKLLDDSLPVGSLRSRRGINLSIDDMTPIPPALSSSVSPQGTISFMEGRRIKDRSKLTNLFSPAGSKDREKQDQLSEILNNYSSNGIPPMPDLLNIGRPCIHDNLFEIEPHWSSVVDNASMLTKRQHDQQEAIWELLNTELHYIKAIRVIVDLFMCCIINLQSESLLNEIETEHLFGNISDVISVNCDFWESHLLKVLLAARENRMPLNPSDMKDGFKRFGELFGPYTKYCSEQKNCTEYMKARYADNDLFKTFVVWAETQKQCNRLKLTDLLVKPMQRLTKYSLLLQAILRKTEDDRQRRDLLEMIGGVDKFVSHVNATLRHKHDQERLNAIVAKIESYDAVESPNDECLRYIQEYYDNFDLRAPMPGCVADHTRTLIMQSVLKLKDSATRMDVECLLFTDLLLICKPSKRMEKYKIIKPPMRVDRIIIQDLKDKGSFLLIYLNEYHVPVSAFTFHADQASIRVWVEHIKKAQTLYKEARRTNQGNGSFTYPGSEEVVEEEVIHTTPLHPLNEDVLSPSTTPYDVSELFRSSSSPMPSPINKCPPHFFHKSNSEQTIQNHRIQLSKERTRSEDIQNSHHQVQSSQSVPNFEDSVTQEEGEEDKGQVQSSSNGSSATSNSSLPDILDDGLRQKLNQRRSSRSDTKRYLTADAIQELSKHEDKDTSIHKRLSWNCGTKDEELRQNTLKNKVQSTDSIRSIHSSSGVSSTGSIHLSPDGDIINEDLYQNNNDISTIHESSCNEEENISEKDRHKSKSTTDISKLFEELHTSEVKDGISSVDIPANIEKKRFSHAQIMKIKKQLLLSSNVEASEV</sequence>
<dbReference type="RefSeq" id="XP_022337369.1">
    <property type="nucleotide sequence ID" value="XM_022481661.1"/>
</dbReference>
<feature type="compositionally biased region" description="Low complexity" evidence="1">
    <location>
        <begin position="1235"/>
        <end position="1247"/>
    </location>
</feature>
<feature type="region of interest" description="Disordered" evidence="1">
    <location>
        <begin position="369"/>
        <end position="456"/>
    </location>
</feature>
<feature type="region of interest" description="Disordered" evidence="1">
    <location>
        <begin position="1156"/>
        <end position="1177"/>
    </location>
</feature>
<dbReference type="PANTHER" id="PTHR13217">
    <property type="entry name" value="PLECKSTRIN HOMOLOGY DOMAIN-CONTAINING FAMILY G MEMBER 7"/>
    <property type="match status" value="1"/>
</dbReference>
<dbReference type="GO" id="GO:0043542">
    <property type="term" value="P:endothelial cell migration"/>
    <property type="evidence" value="ECO:0007669"/>
    <property type="project" value="TreeGrafter"/>
</dbReference>
<dbReference type="Gene3D" id="2.30.29.30">
    <property type="entry name" value="Pleckstrin-homology domain (PH domain)/Phosphotyrosine-binding domain (PTB)"/>
    <property type="match status" value="1"/>
</dbReference>
<keyword evidence="3" id="KW-1185">Reference proteome</keyword>
<name>A0A8B8EB73_CRAVI</name>
<feature type="compositionally biased region" description="Basic and acidic residues" evidence="1">
    <location>
        <begin position="187"/>
        <end position="202"/>
    </location>
</feature>
<dbReference type="GeneID" id="111133350"/>
<dbReference type="SUPFAM" id="SSF54236">
    <property type="entry name" value="Ubiquitin-like"/>
    <property type="match status" value="1"/>
</dbReference>
<evidence type="ECO:0000259" key="2">
    <source>
        <dbReference type="PROSITE" id="PS50010"/>
    </source>
</evidence>
<dbReference type="KEGG" id="cvn:111133350"/>
<reference evidence="4 5" key="1">
    <citation type="submission" date="2025-04" db="UniProtKB">
        <authorList>
            <consortium name="RefSeq"/>
        </authorList>
    </citation>
    <scope>IDENTIFICATION</scope>
    <source>
        <tissue evidence="4 5">Whole sample</tissue>
    </source>
</reference>
<feature type="region of interest" description="Disordered" evidence="1">
    <location>
        <begin position="1363"/>
        <end position="1382"/>
    </location>
</feature>
<feature type="region of interest" description="Disordered" evidence="1">
    <location>
        <begin position="1191"/>
        <end position="1252"/>
    </location>
</feature>
<dbReference type="GO" id="GO:0005085">
    <property type="term" value="F:guanyl-nucleotide exchange factor activity"/>
    <property type="evidence" value="ECO:0007669"/>
    <property type="project" value="InterPro"/>
</dbReference>
<gene>
    <name evidence="4 5" type="primary">LOC111133350</name>
</gene>
<evidence type="ECO:0000313" key="4">
    <source>
        <dbReference type="RefSeq" id="XP_022337369.1"/>
    </source>
</evidence>
<organism evidence="3 5">
    <name type="scientific">Crassostrea virginica</name>
    <name type="common">Eastern oyster</name>
    <dbReference type="NCBI Taxonomy" id="6565"/>
    <lineage>
        <taxon>Eukaryota</taxon>
        <taxon>Metazoa</taxon>
        <taxon>Spiralia</taxon>
        <taxon>Lophotrochozoa</taxon>
        <taxon>Mollusca</taxon>
        <taxon>Bivalvia</taxon>
        <taxon>Autobranchia</taxon>
        <taxon>Pteriomorphia</taxon>
        <taxon>Ostreida</taxon>
        <taxon>Ostreoidea</taxon>
        <taxon>Ostreidae</taxon>
        <taxon>Crassostrea</taxon>
    </lineage>
</organism>
<feature type="compositionally biased region" description="Basic residues" evidence="1">
    <location>
        <begin position="427"/>
        <end position="438"/>
    </location>
</feature>
<dbReference type="InterPro" id="IPR040181">
    <property type="entry name" value="PKHG5/7"/>
</dbReference>
<dbReference type="GO" id="GO:0007266">
    <property type="term" value="P:Rho protein signal transduction"/>
    <property type="evidence" value="ECO:0007669"/>
    <property type="project" value="TreeGrafter"/>
</dbReference>
<feature type="compositionally biased region" description="Basic and acidic residues" evidence="1">
    <location>
        <begin position="121"/>
        <end position="137"/>
    </location>
</feature>
<feature type="region of interest" description="Disordered" evidence="1">
    <location>
        <begin position="187"/>
        <end position="252"/>
    </location>
</feature>
<feature type="compositionally biased region" description="Basic and acidic residues" evidence="1">
    <location>
        <begin position="577"/>
        <end position="586"/>
    </location>
</feature>
<dbReference type="SUPFAM" id="SSF50729">
    <property type="entry name" value="PH domain-like"/>
    <property type="match status" value="1"/>
</dbReference>
<evidence type="ECO:0000313" key="5">
    <source>
        <dbReference type="RefSeq" id="XP_022337370.1"/>
    </source>
</evidence>
<dbReference type="InterPro" id="IPR029071">
    <property type="entry name" value="Ubiquitin-like_domsf"/>
</dbReference>
<feature type="compositionally biased region" description="Low complexity" evidence="1">
    <location>
        <begin position="1204"/>
        <end position="1214"/>
    </location>
</feature>
<dbReference type="InterPro" id="IPR001849">
    <property type="entry name" value="PH_domain"/>
</dbReference>
<dbReference type="PROSITE" id="PS50010">
    <property type="entry name" value="DH_2"/>
    <property type="match status" value="1"/>
</dbReference>
<dbReference type="SMART" id="SM00325">
    <property type="entry name" value="RhoGEF"/>
    <property type="match status" value="1"/>
</dbReference>
<feature type="compositionally biased region" description="Polar residues" evidence="1">
    <location>
        <begin position="35"/>
        <end position="50"/>
    </location>
</feature>
<dbReference type="InterPro" id="IPR035899">
    <property type="entry name" value="DBL_dom_sf"/>
</dbReference>
<feature type="compositionally biased region" description="Low complexity" evidence="1">
    <location>
        <begin position="210"/>
        <end position="233"/>
    </location>
</feature>
<feature type="compositionally biased region" description="Low complexity" evidence="1">
    <location>
        <begin position="103"/>
        <end position="118"/>
    </location>
</feature>
<feature type="region of interest" description="Disordered" evidence="1">
    <location>
        <begin position="554"/>
        <end position="586"/>
    </location>
</feature>
<feature type="compositionally biased region" description="Basic and acidic residues" evidence="1">
    <location>
        <begin position="380"/>
        <end position="394"/>
    </location>
</feature>
<dbReference type="CDD" id="cd13244">
    <property type="entry name" value="PH_PLEKHG5_G6"/>
    <property type="match status" value="1"/>
</dbReference>
<accession>A0A8B8EB73</accession>